<accession>A0ACB9H7G8</accession>
<gene>
    <name evidence="1" type="ORF">L2E82_04995</name>
</gene>
<dbReference type="Proteomes" id="UP001055811">
    <property type="component" value="Linkage Group LG01"/>
</dbReference>
<reference evidence="2" key="1">
    <citation type="journal article" date="2022" name="Mol. Ecol. Resour.">
        <title>The genomes of chicory, endive, great burdock and yacon provide insights into Asteraceae palaeo-polyploidization history and plant inulin production.</title>
        <authorList>
            <person name="Fan W."/>
            <person name="Wang S."/>
            <person name="Wang H."/>
            <person name="Wang A."/>
            <person name="Jiang F."/>
            <person name="Liu H."/>
            <person name="Zhao H."/>
            <person name="Xu D."/>
            <person name="Zhang Y."/>
        </authorList>
    </citation>
    <scope>NUCLEOTIDE SEQUENCE [LARGE SCALE GENOMIC DNA]</scope>
    <source>
        <strain evidence="2">cv. Punajuju</strain>
    </source>
</reference>
<name>A0ACB9H7G8_CICIN</name>
<proteinExistence type="predicted"/>
<dbReference type="EMBL" id="CM042009">
    <property type="protein sequence ID" value="KAI3791275.1"/>
    <property type="molecule type" value="Genomic_DNA"/>
</dbReference>
<comment type="caution">
    <text evidence="1">The sequence shown here is derived from an EMBL/GenBank/DDBJ whole genome shotgun (WGS) entry which is preliminary data.</text>
</comment>
<reference evidence="1 2" key="2">
    <citation type="journal article" date="2022" name="Mol. Ecol. Resour.">
        <title>The genomes of chicory, endive, great burdock and yacon provide insights into Asteraceae paleo-polyploidization history and plant inulin production.</title>
        <authorList>
            <person name="Fan W."/>
            <person name="Wang S."/>
            <person name="Wang H."/>
            <person name="Wang A."/>
            <person name="Jiang F."/>
            <person name="Liu H."/>
            <person name="Zhao H."/>
            <person name="Xu D."/>
            <person name="Zhang Y."/>
        </authorList>
    </citation>
    <scope>NUCLEOTIDE SEQUENCE [LARGE SCALE GENOMIC DNA]</scope>
    <source>
        <strain evidence="2">cv. Punajuju</strain>
        <tissue evidence="1">Leaves</tissue>
    </source>
</reference>
<sequence>MEDRNKLAAIKSSDGFTSSFLNASPHHRKQPLKSDYDLMGMNIFMNIITKRKRKKGFTDATCEIEGDGNPDIGVKQLGRDLTGLEKQFPEKLL</sequence>
<keyword evidence="2" id="KW-1185">Reference proteome</keyword>
<evidence type="ECO:0000313" key="2">
    <source>
        <dbReference type="Proteomes" id="UP001055811"/>
    </source>
</evidence>
<evidence type="ECO:0000313" key="1">
    <source>
        <dbReference type="EMBL" id="KAI3791275.1"/>
    </source>
</evidence>
<organism evidence="1 2">
    <name type="scientific">Cichorium intybus</name>
    <name type="common">Chicory</name>
    <dbReference type="NCBI Taxonomy" id="13427"/>
    <lineage>
        <taxon>Eukaryota</taxon>
        <taxon>Viridiplantae</taxon>
        <taxon>Streptophyta</taxon>
        <taxon>Embryophyta</taxon>
        <taxon>Tracheophyta</taxon>
        <taxon>Spermatophyta</taxon>
        <taxon>Magnoliopsida</taxon>
        <taxon>eudicotyledons</taxon>
        <taxon>Gunneridae</taxon>
        <taxon>Pentapetalae</taxon>
        <taxon>asterids</taxon>
        <taxon>campanulids</taxon>
        <taxon>Asterales</taxon>
        <taxon>Asteraceae</taxon>
        <taxon>Cichorioideae</taxon>
        <taxon>Cichorieae</taxon>
        <taxon>Cichoriinae</taxon>
        <taxon>Cichorium</taxon>
    </lineage>
</organism>
<protein>
    <submittedName>
        <fullName evidence="1">Uncharacterized protein</fullName>
    </submittedName>
</protein>